<evidence type="ECO:0000313" key="2">
    <source>
        <dbReference type="EMBL" id="RLK46418.1"/>
    </source>
</evidence>
<dbReference type="RefSeq" id="WP_121443209.1">
    <property type="nucleotide sequence ID" value="NZ_RCDA01000007.1"/>
</dbReference>
<gene>
    <name evidence="2" type="ORF">DFR31_2710</name>
</gene>
<dbReference type="CDD" id="cd05403">
    <property type="entry name" value="NT_KNTase_like"/>
    <property type="match status" value="1"/>
</dbReference>
<dbReference type="NCBIfam" id="NF047752">
    <property type="entry name" value="MntA_antitoxin"/>
    <property type="match status" value="1"/>
</dbReference>
<dbReference type="GO" id="GO:0016740">
    <property type="term" value="F:transferase activity"/>
    <property type="evidence" value="ECO:0007669"/>
    <property type="project" value="UniProtKB-KW"/>
</dbReference>
<dbReference type="InterPro" id="IPR041633">
    <property type="entry name" value="Polbeta"/>
</dbReference>
<keyword evidence="2" id="KW-0808">Transferase</keyword>
<dbReference type="PANTHER" id="PTHR43852">
    <property type="entry name" value="NUCLEOTIDYLTRANSFERASE"/>
    <property type="match status" value="1"/>
</dbReference>
<dbReference type="InterPro" id="IPR052930">
    <property type="entry name" value="TA_antitoxin_MntA"/>
</dbReference>
<comment type="caution">
    <text evidence="2">The sequence shown here is derived from an EMBL/GenBank/DDBJ whole genome shotgun (WGS) entry which is preliminary data.</text>
</comment>
<organism evidence="2 3">
    <name type="scientific">Alkalispirillum mobile</name>
    <dbReference type="NCBI Taxonomy" id="85925"/>
    <lineage>
        <taxon>Bacteria</taxon>
        <taxon>Pseudomonadati</taxon>
        <taxon>Pseudomonadota</taxon>
        <taxon>Gammaproteobacteria</taxon>
        <taxon>Chromatiales</taxon>
        <taxon>Ectothiorhodospiraceae</taxon>
        <taxon>Alkalispirillum</taxon>
    </lineage>
</organism>
<dbReference type="AlphaFoldDB" id="A0A498C0J9"/>
<dbReference type="Gene3D" id="3.30.460.10">
    <property type="entry name" value="Beta Polymerase, domain 2"/>
    <property type="match status" value="1"/>
</dbReference>
<keyword evidence="3" id="KW-1185">Reference proteome</keyword>
<dbReference type="InterPro" id="IPR043519">
    <property type="entry name" value="NT_sf"/>
</dbReference>
<sequence>MDTAPEHGLTPTEKTLQGLIHHYPHITLAILFGSCASGNARPDSDIDIAVTAERPLTLDERTELITEISEATGRPVDLIDLAEVGEPLLGQILTKGKRLTKAPEPFARLLTQHWLDAADFLPIRNRILEERRKAWIGN</sequence>
<evidence type="ECO:0000259" key="1">
    <source>
        <dbReference type="Pfam" id="PF18765"/>
    </source>
</evidence>
<proteinExistence type="predicted"/>
<dbReference type="EMBL" id="RCDA01000007">
    <property type="protein sequence ID" value="RLK46418.1"/>
    <property type="molecule type" value="Genomic_DNA"/>
</dbReference>
<evidence type="ECO:0000313" key="3">
    <source>
        <dbReference type="Proteomes" id="UP000275461"/>
    </source>
</evidence>
<protein>
    <submittedName>
        <fullName evidence="2">Putative nucleotidyltransferase</fullName>
    </submittedName>
</protein>
<dbReference type="Pfam" id="PF18765">
    <property type="entry name" value="Polbeta"/>
    <property type="match status" value="1"/>
</dbReference>
<accession>A0A498C0J9</accession>
<dbReference type="PANTHER" id="PTHR43852:SF2">
    <property type="entry name" value="PROTEIN ADENYLYLTRANSFERASE MNTA"/>
    <property type="match status" value="1"/>
</dbReference>
<dbReference type="Proteomes" id="UP000275461">
    <property type="component" value="Unassembled WGS sequence"/>
</dbReference>
<reference evidence="2 3" key="1">
    <citation type="submission" date="2018-10" db="EMBL/GenBank/DDBJ databases">
        <title>Genomic Encyclopedia of Type Strains, Phase IV (KMG-IV): sequencing the most valuable type-strain genomes for metagenomic binning, comparative biology and taxonomic classification.</title>
        <authorList>
            <person name="Goeker M."/>
        </authorList>
    </citation>
    <scope>NUCLEOTIDE SEQUENCE [LARGE SCALE GENOMIC DNA]</scope>
    <source>
        <strain evidence="2 3">DSM 12769</strain>
    </source>
</reference>
<feature type="domain" description="Polymerase beta nucleotidyltransferase" evidence="1">
    <location>
        <begin position="15"/>
        <end position="101"/>
    </location>
</feature>
<dbReference type="SUPFAM" id="SSF81301">
    <property type="entry name" value="Nucleotidyltransferase"/>
    <property type="match status" value="1"/>
</dbReference>
<name>A0A498C0J9_9GAMM</name>
<dbReference type="OrthoDB" id="9793109at2"/>